<evidence type="ECO:0000313" key="6">
    <source>
        <dbReference type="WBParaSite" id="EEL_0000602701-mRNA-1"/>
    </source>
</evidence>
<keyword evidence="2" id="KW-1015">Disulfide bond</keyword>
<proteinExistence type="predicted"/>
<dbReference type="PROSITE" id="PS51041">
    <property type="entry name" value="EMI"/>
    <property type="match status" value="1"/>
</dbReference>
<feature type="transmembrane region" description="Helical" evidence="3">
    <location>
        <begin position="162"/>
        <end position="184"/>
    </location>
</feature>
<evidence type="ECO:0000256" key="2">
    <source>
        <dbReference type="ARBA" id="ARBA00023157"/>
    </source>
</evidence>
<keyword evidence="3" id="KW-0472">Membrane</keyword>
<organism evidence="5 6">
    <name type="scientific">Elaeophora elaphi</name>
    <dbReference type="NCBI Taxonomy" id="1147741"/>
    <lineage>
        <taxon>Eukaryota</taxon>
        <taxon>Metazoa</taxon>
        <taxon>Ecdysozoa</taxon>
        <taxon>Nematoda</taxon>
        <taxon>Chromadorea</taxon>
        <taxon>Rhabditida</taxon>
        <taxon>Spirurina</taxon>
        <taxon>Spiruromorpha</taxon>
        <taxon>Filarioidea</taxon>
        <taxon>Onchocercidae</taxon>
        <taxon>Elaeophora</taxon>
    </lineage>
</organism>
<dbReference type="WBParaSite" id="EEL_0000602701-mRNA-1">
    <property type="protein sequence ID" value="EEL_0000602701-mRNA-1"/>
    <property type="gene ID" value="EEL_0000602701"/>
</dbReference>
<protein>
    <submittedName>
        <fullName evidence="6">EMI domain-containing protein</fullName>
    </submittedName>
</protein>
<keyword evidence="3" id="KW-0812">Transmembrane</keyword>
<accession>A0A0R3RVB6</accession>
<dbReference type="AlphaFoldDB" id="A0A0R3RVB6"/>
<feature type="domain" description="EMI" evidence="4">
    <location>
        <begin position="31"/>
        <end position="109"/>
    </location>
</feature>
<name>A0A0R3RVB6_9BILA</name>
<evidence type="ECO:0000256" key="3">
    <source>
        <dbReference type="SAM" id="Phobius"/>
    </source>
</evidence>
<evidence type="ECO:0000256" key="1">
    <source>
        <dbReference type="ARBA" id="ARBA00022729"/>
    </source>
</evidence>
<keyword evidence="1" id="KW-0732">Signal</keyword>
<dbReference type="InterPro" id="IPR011489">
    <property type="entry name" value="EMI_domain"/>
</dbReference>
<sequence>MRRTITSLVCTATVIFYLNNGPSVNGALMNAENVCPVEEETEELSLQRHEQTVVLHTTRACWDVLQGFRCKVKSNGTKLSYKALPKKKKVIVYKCCPGYYETRMETCEVCLEGYYGSNCSFHCNCSENEICDNVVGCCDHLTKSCRVMQSAAMKEYAKSSSWVFPALLALLLAVVLLSFGTIFYRRNYYPNVKELLTHNEIETREFNNPIYRGSAIEVVPIKILDEPVHVTKSAQLSSSVTDEYATLDYAVPPSMESLLKSQNLLHS</sequence>
<dbReference type="Gene3D" id="2.170.300.10">
    <property type="entry name" value="Tie2 ligand-binding domain superfamily"/>
    <property type="match status" value="1"/>
</dbReference>
<evidence type="ECO:0000259" key="4">
    <source>
        <dbReference type="PROSITE" id="PS51041"/>
    </source>
</evidence>
<reference evidence="6" key="1">
    <citation type="submission" date="2017-02" db="UniProtKB">
        <authorList>
            <consortium name="WormBaseParasite"/>
        </authorList>
    </citation>
    <scope>IDENTIFICATION</scope>
</reference>
<dbReference type="Proteomes" id="UP000050640">
    <property type="component" value="Unplaced"/>
</dbReference>
<keyword evidence="3" id="KW-1133">Transmembrane helix</keyword>
<dbReference type="STRING" id="1147741.A0A0R3RVB6"/>
<evidence type="ECO:0000313" key="5">
    <source>
        <dbReference type="Proteomes" id="UP000050640"/>
    </source>
</evidence>
<keyword evidence="5" id="KW-1185">Reference proteome</keyword>